<organism evidence="1 2">
    <name type="scientific">Ciona intestinalis</name>
    <name type="common">Transparent sea squirt</name>
    <name type="synonym">Ascidia intestinalis</name>
    <dbReference type="NCBI Taxonomy" id="7719"/>
    <lineage>
        <taxon>Eukaryota</taxon>
        <taxon>Metazoa</taxon>
        <taxon>Chordata</taxon>
        <taxon>Tunicata</taxon>
        <taxon>Ascidiacea</taxon>
        <taxon>Phlebobranchia</taxon>
        <taxon>Cionidae</taxon>
        <taxon>Ciona</taxon>
    </lineage>
</organism>
<reference evidence="2" key="1">
    <citation type="journal article" date="2002" name="Science">
        <title>The draft genome of Ciona intestinalis: insights into chordate and vertebrate origins.</title>
        <authorList>
            <person name="Dehal P."/>
            <person name="Satou Y."/>
            <person name="Campbell R.K."/>
            <person name="Chapman J."/>
            <person name="Degnan B."/>
            <person name="De Tomaso A."/>
            <person name="Davidson B."/>
            <person name="Di Gregorio A."/>
            <person name="Gelpke M."/>
            <person name="Goodstein D.M."/>
            <person name="Harafuji N."/>
            <person name="Hastings K.E."/>
            <person name="Ho I."/>
            <person name="Hotta K."/>
            <person name="Huang W."/>
            <person name="Kawashima T."/>
            <person name="Lemaire P."/>
            <person name="Martinez D."/>
            <person name="Meinertzhagen I.A."/>
            <person name="Necula S."/>
            <person name="Nonaka M."/>
            <person name="Putnam N."/>
            <person name="Rash S."/>
            <person name="Saiga H."/>
            <person name="Satake M."/>
            <person name="Terry A."/>
            <person name="Yamada L."/>
            <person name="Wang H.G."/>
            <person name="Awazu S."/>
            <person name="Azumi K."/>
            <person name="Boore J."/>
            <person name="Branno M."/>
            <person name="Chin-Bow S."/>
            <person name="DeSantis R."/>
            <person name="Doyle S."/>
            <person name="Francino P."/>
            <person name="Keys D.N."/>
            <person name="Haga S."/>
            <person name="Hayashi H."/>
            <person name="Hino K."/>
            <person name="Imai K.S."/>
            <person name="Inaba K."/>
            <person name="Kano S."/>
            <person name="Kobayashi K."/>
            <person name="Kobayashi M."/>
            <person name="Lee B.I."/>
            <person name="Makabe K.W."/>
            <person name="Manohar C."/>
            <person name="Matassi G."/>
            <person name="Medina M."/>
            <person name="Mochizuki Y."/>
            <person name="Mount S."/>
            <person name="Morishita T."/>
            <person name="Miura S."/>
            <person name="Nakayama A."/>
            <person name="Nishizaka S."/>
            <person name="Nomoto H."/>
            <person name="Ohta F."/>
            <person name="Oishi K."/>
            <person name="Rigoutsos I."/>
            <person name="Sano M."/>
            <person name="Sasaki A."/>
            <person name="Sasakura Y."/>
            <person name="Shoguchi E."/>
            <person name="Shin-i T."/>
            <person name="Spagnuolo A."/>
            <person name="Stainier D."/>
            <person name="Suzuki M.M."/>
            <person name="Tassy O."/>
            <person name="Takatori N."/>
            <person name="Tokuoka M."/>
            <person name="Yagi K."/>
            <person name="Yoshizaki F."/>
            <person name="Wada S."/>
            <person name="Zhang C."/>
            <person name="Hyatt P.D."/>
            <person name="Larimer F."/>
            <person name="Detter C."/>
            <person name="Doggett N."/>
            <person name="Glavina T."/>
            <person name="Hawkins T."/>
            <person name="Richardson P."/>
            <person name="Lucas S."/>
            <person name="Kohara Y."/>
            <person name="Levine M."/>
            <person name="Satoh N."/>
            <person name="Rokhsar D.S."/>
        </authorList>
    </citation>
    <scope>NUCLEOTIDE SEQUENCE [LARGE SCALE GENOMIC DNA]</scope>
</reference>
<keyword evidence="2" id="KW-1185">Reference proteome</keyword>
<reference evidence="1" key="3">
    <citation type="submission" date="2025-09" db="UniProtKB">
        <authorList>
            <consortium name="Ensembl"/>
        </authorList>
    </citation>
    <scope>IDENTIFICATION</scope>
</reference>
<evidence type="ECO:0000313" key="1">
    <source>
        <dbReference type="Ensembl" id="ENSCINP00000031244.1"/>
    </source>
</evidence>
<dbReference type="HOGENOM" id="CLU_2385497_0_0_1"/>
<dbReference type="InParanoid" id="H2XNL1"/>
<dbReference type="Ensembl" id="ENSCINT00000032770.1">
    <property type="protein sequence ID" value="ENSCINP00000031244.1"/>
    <property type="gene ID" value="ENSCING00000018031.1"/>
</dbReference>
<dbReference type="Proteomes" id="UP000008144">
    <property type="component" value="Unassembled WGS sequence"/>
</dbReference>
<evidence type="ECO:0000313" key="2">
    <source>
        <dbReference type="Proteomes" id="UP000008144"/>
    </source>
</evidence>
<protein>
    <submittedName>
        <fullName evidence="1">Uncharacterized protein</fullName>
    </submittedName>
</protein>
<name>H2XNL1_CIOIN</name>
<accession>H2XNL1</accession>
<sequence length="94" mass="10947">MKTQIVDKMIEQMKQNAFVGHVGILESHKKKRHKEYLLLPIERRPIPVPKPNVQRKYSNTFNGSRIAYGDVTKCPDFPDDVNQSFNNRLLGKRP</sequence>
<reference evidence="1" key="2">
    <citation type="submission" date="2025-08" db="UniProtKB">
        <authorList>
            <consortium name="Ensembl"/>
        </authorList>
    </citation>
    <scope>IDENTIFICATION</scope>
</reference>
<dbReference type="AlphaFoldDB" id="H2XNL1"/>
<proteinExistence type="predicted"/>